<dbReference type="AlphaFoldDB" id="A0AAV4RB58"/>
<evidence type="ECO:0000256" key="1">
    <source>
        <dbReference type="SAM" id="MobiDB-lite"/>
    </source>
</evidence>
<evidence type="ECO:0000313" key="2">
    <source>
        <dbReference type="EMBL" id="GIY18685.1"/>
    </source>
</evidence>
<organism evidence="2 3">
    <name type="scientific">Caerostris darwini</name>
    <dbReference type="NCBI Taxonomy" id="1538125"/>
    <lineage>
        <taxon>Eukaryota</taxon>
        <taxon>Metazoa</taxon>
        <taxon>Ecdysozoa</taxon>
        <taxon>Arthropoda</taxon>
        <taxon>Chelicerata</taxon>
        <taxon>Arachnida</taxon>
        <taxon>Araneae</taxon>
        <taxon>Araneomorphae</taxon>
        <taxon>Entelegynae</taxon>
        <taxon>Araneoidea</taxon>
        <taxon>Araneidae</taxon>
        <taxon>Caerostris</taxon>
    </lineage>
</organism>
<sequence>MTALQAPFANSADSIPGSPGQSSKWFSHRTPSWIIRFPLPLILRDTYAQTPRLHLKIQQIPLVGLRGNLPNEMVQPSDTLLDYPIPCHLSSEIPTPRYR</sequence>
<accession>A0AAV4RB58</accession>
<gene>
    <name evidence="2" type="ORF">CDAR_519621</name>
</gene>
<evidence type="ECO:0000313" key="3">
    <source>
        <dbReference type="Proteomes" id="UP001054837"/>
    </source>
</evidence>
<keyword evidence="3" id="KW-1185">Reference proteome</keyword>
<feature type="region of interest" description="Disordered" evidence="1">
    <location>
        <begin position="1"/>
        <end position="26"/>
    </location>
</feature>
<comment type="caution">
    <text evidence="2">The sequence shown here is derived from an EMBL/GenBank/DDBJ whole genome shotgun (WGS) entry which is preliminary data.</text>
</comment>
<name>A0AAV4RB58_9ARAC</name>
<dbReference type="EMBL" id="BPLQ01005932">
    <property type="protein sequence ID" value="GIY18685.1"/>
    <property type="molecule type" value="Genomic_DNA"/>
</dbReference>
<protein>
    <submittedName>
        <fullName evidence="2">Uncharacterized protein</fullName>
    </submittedName>
</protein>
<proteinExistence type="predicted"/>
<dbReference type="Proteomes" id="UP001054837">
    <property type="component" value="Unassembled WGS sequence"/>
</dbReference>
<reference evidence="2 3" key="1">
    <citation type="submission" date="2021-06" db="EMBL/GenBank/DDBJ databases">
        <title>Caerostris darwini draft genome.</title>
        <authorList>
            <person name="Kono N."/>
            <person name="Arakawa K."/>
        </authorList>
    </citation>
    <scope>NUCLEOTIDE SEQUENCE [LARGE SCALE GENOMIC DNA]</scope>
</reference>